<dbReference type="GO" id="GO:0005737">
    <property type="term" value="C:cytoplasm"/>
    <property type="evidence" value="ECO:0007669"/>
    <property type="project" value="TreeGrafter"/>
</dbReference>
<sequence>MGPAFISYEEGERQLEWLAMAKALEAGHHLPRAEAEVSYLTRGEDTAITLSAWIDGLGLAVKSAHVFPGAPEHGAPNINGGVYFYDDRTGALKAVLDFHLVTKWKTAADSLLGALRLARPESRRVLIVGAGVVARSMVEAYGAGFPGCEFAVWNRSVEGAERLAAEYPGVEVVTDLEAAVRWADIVSCATLAKEPLIKGEWLRPGQHIDLIGAFLPDMREADDEAMRRARVFVDIRGDTMENIGELTIPLSRGVISEADVLADFYDLPKGIFRRESDEEITLFKNGGGGHLDLMACAHILEVCGAT</sequence>
<dbReference type="InterPro" id="IPR023401">
    <property type="entry name" value="ODC_N"/>
</dbReference>
<evidence type="ECO:0000313" key="2">
    <source>
        <dbReference type="EMBL" id="QEW28991.1"/>
    </source>
</evidence>
<evidence type="ECO:0000256" key="1">
    <source>
        <dbReference type="ARBA" id="ARBA00008903"/>
    </source>
</evidence>
<dbReference type="EMBL" id="CP031598">
    <property type="protein sequence ID" value="QEW28991.1"/>
    <property type="molecule type" value="Genomic_DNA"/>
</dbReference>
<accession>A0A5P3AID9</accession>
<dbReference type="KEGG" id="rid:RIdsm_04833"/>
<dbReference type="InterPro" id="IPR036291">
    <property type="entry name" value="NAD(P)-bd_dom_sf"/>
</dbReference>
<dbReference type="GO" id="GO:0016491">
    <property type="term" value="F:oxidoreductase activity"/>
    <property type="evidence" value="ECO:0007669"/>
    <property type="project" value="UniProtKB-ARBA"/>
</dbReference>
<dbReference type="Gene3D" id="3.30.1780.10">
    <property type="entry name" value="ornithine cyclodeaminase, domain 1"/>
    <property type="match status" value="1"/>
</dbReference>
<protein>
    <submittedName>
        <fullName evidence="2">Ornithine cyclodeaminase</fullName>
    </submittedName>
</protein>
<name>A0A5P3AID9_9RHOB</name>
<dbReference type="PANTHER" id="PTHR13812">
    <property type="entry name" value="KETIMINE REDUCTASE MU-CRYSTALLIN"/>
    <property type="match status" value="1"/>
</dbReference>
<reference evidence="2 3" key="1">
    <citation type="submission" date="2018-08" db="EMBL/GenBank/DDBJ databases">
        <title>Genetic Globetrotter - A new plasmid hitch-hiking vast phylogenetic and geographic distances.</title>
        <authorList>
            <person name="Vollmers J."/>
            <person name="Petersen J."/>
        </authorList>
    </citation>
    <scope>NUCLEOTIDE SEQUENCE [LARGE SCALE GENOMIC DNA]</scope>
    <source>
        <strain evidence="2 3">DSM 26383</strain>
    </source>
</reference>
<dbReference type="RefSeq" id="WP_338049625.1">
    <property type="nucleotide sequence ID" value="NZ_CP031598.1"/>
</dbReference>
<proteinExistence type="inferred from homology"/>
<dbReference type="Gene3D" id="3.40.50.720">
    <property type="entry name" value="NAD(P)-binding Rossmann-like Domain"/>
    <property type="match status" value="1"/>
</dbReference>
<comment type="similarity">
    <text evidence="1">Belongs to the ornithine cyclodeaminase/mu-crystallin family.</text>
</comment>
<dbReference type="AlphaFoldDB" id="A0A5P3AID9"/>
<dbReference type="SUPFAM" id="SSF51735">
    <property type="entry name" value="NAD(P)-binding Rossmann-fold domains"/>
    <property type="match status" value="1"/>
</dbReference>
<gene>
    <name evidence="2" type="ORF">RIdsm_04833</name>
</gene>
<evidence type="ECO:0000313" key="3">
    <source>
        <dbReference type="Proteomes" id="UP000325785"/>
    </source>
</evidence>
<dbReference type="InterPro" id="IPR003462">
    <property type="entry name" value="ODC_Mu_crystall"/>
</dbReference>
<dbReference type="Pfam" id="PF02423">
    <property type="entry name" value="OCD_Mu_crystall"/>
    <property type="match status" value="1"/>
</dbReference>
<dbReference type="PANTHER" id="PTHR13812:SF19">
    <property type="entry name" value="KETIMINE REDUCTASE MU-CRYSTALLIN"/>
    <property type="match status" value="1"/>
</dbReference>
<organism evidence="2 3">
    <name type="scientific">Roseovarius indicus</name>
    <dbReference type="NCBI Taxonomy" id="540747"/>
    <lineage>
        <taxon>Bacteria</taxon>
        <taxon>Pseudomonadati</taxon>
        <taxon>Pseudomonadota</taxon>
        <taxon>Alphaproteobacteria</taxon>
        <taxon>Rhodobacterales</taxon>
        <taxon>Roseobacteraceae</taxon>
        <taxon>Roseovarius</taxon>
    </lineage>
</organism>
<dbReference type="PIRSF" id="PIRSF001439">
    <property type="entry name" value="CryM"/>
    <property type="match status" value="1"/>
</dbReference>
<dbReference type="FunFam" id="3.40.50.720:FF:000311">
    <property type="entry name" value="Ornithine cyclodeaminase"/>
    <property type="match status" value="1"/>
</dbReference>
<dbReference type="Proteomes" id="UP000325785">
    <property type="component" value="Chromosome"/>
</dbReference>
<dbReference type="GO" id="GO:0019752">
    <property type="term" value="P:carboxylic acid metabolic process"/>
    <property type="evidence" value="ECO:0007669"/>
    <property type="project" value="UniProtKB-ARBA"/>
</dbReference>